<dbReference type="PANTHER" id="PTHR33121:SF79">
    <property type="entry name" value="CYCLIC DI-GMP PHOSPHODIESTERASE PDED-RELATED"/>
    <property type="match status" value="1"/>
</dbReference>
<dbReference type="InterPro" id="IPR050706">
    <property type="entry name" value="Cyclic-di-GMP_PDE-like"/>
</dbReference>
<feature type="domain" description="GGDEF" evidence="3">
    <location>
        <begin position="266"/>
        <end position="400"/>
    </location>
</feature>
<dbReference type="InterPro" id="IPR035919">
    <property type="entry name" value="EAL_sf"/>
</dbReference>
<feature type="transmembrane region" description="Helical" evidence="1">
    <location>
        <begin position="150"/>
        <end position="175"/>
    </location>
</feature>
<gene>
    <name evidence="4" type="ORF">NYG85_08340</name>
</gene>
<keyword evidence="1" id="KW-0812">Transmembrane</keyword>
<evidence type="ECO:0000256" key="1">
    <source>
        <dbReference type="SAM" id="Phobius"/>
    </source>
</evidence>
<reference evidence="4" key="1">
    <citation type="submission" date="2022-08" db="EMBL/GenBank/DDBJ databases">
        <authorList>
            <person name="Wang H."/>
        </authorList>
    </citation>
    <scope>NUCLEOTIDE SEQUENCE</scope>
    <source>
        <strain evidence="4">PS10</strain>
    </source>
</reference>
<dbReference type="Gene3D" id="6.20.270.20">
    <property type="entry name" value="LapD/MoxY periplasmic domain"/>
    <property type="match status" value="1"/>
</dbReference>
<accession>A0ABT7HR36</accession>
<dbReference type="InterPro" id="IPR032244">
    <property type="entry name" value="LapD_MoxY_N"/>
</dbReference>
<dbReference type="EMBL" id="JANURM010000011">
    <property type="protein sequence ID" value="MDL0089366.1"/>
    <property type="molecule type" value="Genomic_DNA"/>
</dbReference>
<dbReference type="Pfam" id="PF16448">
    <property type="entry name" value="LapD_MoxY_N"/>
    <property type="match status" value="1"/>
</dbReference>
<dbReference type="PROSITE" id="PS50883">
    <property type="entry name" value="EAL"/>
    <property type="match status" value="1"/>
</dbReference>
<reference evidence="4" key="2">
    <citation type="journal article" date="2023" name="Microorganisms">
        <title>Isolation and Genomic Characteristics of Cat-Borne Campylobacter felis sp. nov. and Sheep-Borne Campylobacter ovis sp. nov.</title>
        <authorList>
            <person name="Wang H."/>
            <person name="Li Y."/>
            <person name="Gu Y."/>
            <person name="Zhou G."/>
            <person name="Chen X."/>
            <person name="Zhang X."/>
            <person name="Shao Z."/>
            <person name="Zhang J."/>
            <person name="Zhang M."/>
        </authorList>
    </citation>
    <scope>NUCLEOTIDE SEQUENCE</scope>
    <source>
        <strain evidence="4">PS10</strain>
    </source>
</reference>
<dbReference type="CDD" id="cd01948">
    <property type="entry name" value="EAL"/>
    <property type="match status" value="1"/>
</dbReference>
<dbReference type="Gene3D" id="3.20.20.450">
    <property type="entry name" value="EAL domain"/>
    <property type="match status" value="1"/>
</dbReference>
<name>A0ABT7HR36_9BACT</name>
<dbReference type="InterPro" id="IPR001633">
    <property type="entry name" value="EAL_dom"/>
</dbReference>
<dbReference type="InterPro" id="IPR000160">
    <property type="entry name" value="GGDEF_dom"/>
</dbReference>
<keyword evidence="1" id="KW-1133">Transmembrane helix</keyword>
<dbReference type="Proteomes" id="UP001173801">
    <property type="component" value="Unassembled WGS sequence"/>
</dbReference>
<organism evidence="4 5">
    <name type="scientific">Campylobacter gastrosuis</name>
    <dbReference type="NCBI Taxonomy" id="2974576"/>
    <lineage>
        <taxon>Bacteria</taxon>
        <taxon>Pseudomonadati</taxon>
        <taxon>Campylobacterota</taxon>
        <taxon>Epsilonproteobacteria</taxon>
        <taxon>Campylobacterales</taxon>
        <taxon>Campylobacteraceae</taxon>
        <taxon>Campylobacter</taxon>
    </lineage>
</organism>
<dbReference type="SUPFAM" id="SSF141868">
    <property type="entry name" value="EAL domain-like"/>
    <property type="match status" value="1"/>
</dbReference>
<dbReference type="Pfam" id="PF00990">
    <property type="entry name" value="GGDEF"/>
    <property type="match status" value="1"/>
</dbReference>
<proteinExistence type="predicted"/>
<dbReference type="SMART" id="SM00052">
    <property type="entry name" value="EAL"/>
    <property type="match status" value="1"/>
</dbReference>
<dbReference type="RefSeq" id="WP_284938024.1">
    <property type="nucleotide sequence ID" value="NZ_JANURM010000011.1"/>
</dbReference>
<dbReference type="PANTHER" id="PTHR33121">
    <property type="entry name" value="CYCLIC DI-GMP PHOSPHODIESTERASE PDEF"/>
    <property type="match status" value="1"/>
</dbReference>
<evidence type="ECO:0000313" key="5">
    <source>
        <dbReference type="Proteomes" id="UP001173801"/>
    </source>
</evidence>
<protein>
    <submittedName>
        <fullName evidence="4">EAL domain-containing protein</fullName>
    </submittedName>
</protein>
<dbReference type="Gene3D" id="3.30.70.270">
    <property type="match status" value="1"/>
</dbReference>
<dbReference type="PROSITE" id="PS50887">
    <property type="entry name" value="GGDEF"/>
    <property type="match status" value="1"/>
</dbReference>
<comment type="caution">
    <text evidence="4">The sequence shown here is derived from an EMBL/GenBank/DDBJ whole genome shotgun (WGS) entry which is preliminary data.</text>
</comment>
<dbReference type="SUPFAM" id="SSF55073">
    <property type="entry name" value="Nucleotide cyclase"/>
    <property type="match status" value="1"/>
</dbReference>
<evidence type="ECO:0000313" key="4">
    <source>
        <dbReference type="EMBL" id="MDL0089366.1"/>
    </source>
</evidence>
<dbReference type="InterPro" id="IPR042461">
    <property type="entry name" value="LapD_MoxY_peri_C"/>
</dbReference>
<evidence type="ECO:0000259" key="3">
    <source>
        <dbReference type="PROSITE" id="PS50887"/>
    </source>
</evidence>
<feature type="transmembrane region" description="Helical" evidence="1">
    <location>
        <begin position="7"/>
        <end position="27"/>
    </location>
</feature>
<keyword evidence="5" id="KW-1185">Reference proteome</keyword>
<sequence>MTLFQRIMGAIIAFGILIFIAVGYLNFNSLNSYINDQLGINARHTANSLGLSLKSVVDTEDLSMAQTMINSMFDSGYYQMIRLDDVDGKVLIESREKLVVDDVPEWFFKVAKLNAPIENSEIMTGWTKFGTLYVQSSTGRAYYELYTGMIGILGTLVSIFLVMILCVYLVVKLILSEPLDKMQKQAEAILEHKFITQDKIPSATDLKQMALAMNAMVKKVEDIFEQEKKTLNKNQELLYKDSDSGLYNRRYFQTKFEEYVASEEYSSGAIVLVSFTDLISLKKTLGFERLQSLITKISQTLQDSVNQSKVTSFVARLNDNDFVLLHTGVLSENLRGEIEKINENLREIFSSFDITDQCGLNIAVVDYDHQSDLKTTLTRADVTLVSARSAGNFEYKIFTEGSQAIVLGKEQYRDLITKSMQNDMFKFAAQRVVSDDSDLEHRELYLRLVDDGGKWQMASYFMPMVNELSLSASLDIYVLERVLNMLLNGSLINDTLAINLSKDVINEDENFTRLTAILKKISTASKHKIYIEIPDRDDISVANTAKLIDTLKKHGFGFGFDHFEFNQNSIEKLKEISPNYVKIRAANITDFFKDKDVDESRKSLDVIMNSKGIKIIGIGVENEEQKRRLIELGITSMQGIYIDDTKNIG</sequence>
<dbReference type="InterPro" id="IPR043128">
    <property type="entry name" value="Rev_trsase/Diguanyl_cyclase"/>
</dbReference>
<feature type="domain" description="EAL" evidence="2">
    <location>
        <begin position="409"/>
        <end position="649"/>
    </location>
</feature>
<dbReference type="Pfam" id="PF00563">
    <property type="entry name" value="EAL"/>
    <property type="match status" value="1"/>
</dbReference>
<dbReference type="InterPro" id="IPR029787">
    <property type="entry name" value="Nucleotide_cyclase"/>
</dbReference>
<dbReference type="Gene3D" id="3.30.110.200">
    <property type="match status" value="1"/>
</dbReference>
<evidence type="ECO:0000259" key="2">
    <source>
        <dbReference type="PROSITE" id="PS50883"/>
    </source>
</evidence>
<dbReference type="SMART" id="SM00267">
    <property type="entry name" value="GGDEF"/>
    <property type="match status" value="1"/>
</dbReference>
<keyword evidence="1" id="KW-0472">Membrane</keyword>